<evidence type="ECO:0000256" key="1">
    <source>
        <dbReference type="SAM" id="MobiDB-lite"/>
    </source>
</evidence>
<organism evidence="3 4">
    <name type="scientific">Paenibacillus donghaensis</name>
    <dbReference type="NCBI Taxonomy" id="414771"/>
    <lineage>
        <taxon>Bacteria</taxon>
        <taxon>Bacillati</taxon>
        <taxon>Bacillota</taxon>
        <taxon>Bacilli</taxon>
        <taxon>Bacillales</taxon>
        <taxon>Paenibacillaceae</taxon>
        <taxon>Paenibacillus</taxon>
    </lineage>
</organism>
<reference evidence="3 4" key="1">
    <citation type="submission" date="2017-06" db="EMBL/GenBank/DDBJ databases">
        <title>Complete genome sequence of Paenibacillus donghaensis KCTC 13049T isolated from East Sea sediment, South Korea.</title>
        <authorList>
            <person name="Jung B.K."/>
            <person name="Hong S.-J."/>
            <person name="Shin J.-H."/>
        </authorList>
    </citation>
    <scope>NUCLEOTIDE SEQUENCE [LARGE SCALE GENOMIC DNA]</scope>
    <source>
        <strain evidence="3 4">KCTC 13049</strain>
    </source>
</reference>
<accession>A0A2Z2KFG4</accession>
<name>A0A2Z2KFG4_9BACL</name>
<evidence type="ECO:0000313" key="3">
    <source>
        <dbReference type="EMBL" id="ASA20849.1"/>
    </source>
</evidence>
<proteinExistence type="predicted"/>
<dbReference type="Proteomes" id="UP000249890">
    <property type="component" value="Chromosome"/>
</dbReference>
<dbReference type="Pfam" id="PF12323">
    <property type="entry name" value="HTH_OrfB_IS605"/>
    <property type="match status" value="1"/>
</dbReference>
<dbReference type="InterPro" id="IPR021027">
    <property type="entry name" value="Transposase_put_HTH"/>
</dbReference>
<dbReference type="AlphaFoldDB" id="A0A2Z2KFG4"/>
<evidence type="ECO:0000259" key="2">
    <source>
        <dbReference type="Pfam" id="PF12323"/>
    </source>
</evidence>
<dbReference type="EMBL" id="CP021780">
    <property type="protein sequence ID" value="ASA20849.1"/>
    <property type="molecule type" value="Genomic_DNA"/>
</dbReference>
<keyword evidence="4" id="KW-1185">Reference proteome</keyword>
<protein>
    <recommendedName>
        <fullName evidence="2">Transposase putative helix-turn-helix domain-containing protein</fullName>
    </recommendedName>
</protein>
<feature type="compositionally biased region" description="Low complexity" evidence="1">
    <location>
        <begin position="13"/>
        <end position="22"/>
    </location>
</feature>
<evidence type="ECO:0000313" key="4">
    <source>
        <dbReference type="Proteomes" id="UP000249890"/>
    </source>
</evidence>
<feature type="domain" description="Transposase putative helix-turn-helix" evidence="2">
    <location>
        <begin position="1"/>
        <end position="19"/>
    </location>
</feature>
<dbReference type="KEGG" id="pdh:B9T62_08680"/>
<gene>
    <name evidence="3" type="ORF">B9T62_08680</name>
</gene>
<sequence>MLVLQAYKYRIYPNPEQQQPHNEQSERYDSH</sequence>
<feature type="region of interest" description="Disordered" evidence="1">
    <location>
        <begin position="12"/>
        <end position="31"/>
    </location>
</feature>